<comment type="similarity">
    <text evidence="6">Belongs to the ABC-4 integral membrane protein family.</text>
</comment>
<evidence type="ECO:0000259" key="9">
    <source>
        <dbReference type="Pfam" id="PF12704"/>
    </source>
</evidence>
<sequence>MKIVEVIKIALNSLRTNKLRSSLTILGIIVGIFSIISISTIISMLQVSIEEGVSALGKNTFQLQKWPSVRTGTAEEQALIRNRHNLTIKEYYKLRDKLEGEAMHVGGEFWEFGRRVKFGNKETNPNVNLAGCTPEAFPNNNWFVDEGREFTERESQSGAKYIILGRDVAKALFLNIDPIGQEVKIDGRKYKVIGLLESQGDFFGQSQDNFAIIPIRTFQTFYGDRYRSINITVSAYARDSYKDLMEVTEGYFRTIRRVPAGEPNDFEIRSNENTLRIINDMTAGVRIGAFVIAGIALLAAGVGIMNIMLVSVTERTREIGIRKAIGAKRKNVLAQFLIEAVTLSLFGGMVGIILGVMVGNIAGSFLNATAVVPVDWILIGVSLCVFIGVLFGTYPAYKAANLDPIEALRYE</sequence>
<dbReference type="Pfam" id="PF02687">
    <property type="entry name" value="FtsX"/>
    <property type="match status" value="1"/>
</dbReference>
<dbReference type="InterPro" id="IPR003838">
    <property type="entry name" value="ABC3_permease_C"/>
</dbReference>
<evidence type="ECO:0000256" key="4">
    <source>
        <dbReference type="ARBA" id="ARBA00022989"/>
    </source>
</evidence>
<dbReference type="InterPro" id="IPR050250">
    <property type="entry name" value="Macrolide_Exporter_MacB"/>
</dbReference>
<comment type="subcellular location">
    <subcellularLocation>
        <location evidence="1">Cell membrane</location>
        <topology evidence="1">Multi-pass membrane protein</topology>
    </subcellularLocation>
</comment>
<evidence type="ECO:0000256" key="5">
    <source>
        <dbReference type="ARBA" id="ARBA00023136"/>
    </source>
</evidence>
<dbReference type="AlphaFoldDB" id="A0A3B1BN51"/>
<feature type="transmembrane region" description="Helical" evidence="7">
    <location>
        <begin position="21"/>
        <end position="45"/>
    </location>
</feature>
<evidence type="ECO:0000256" key="6">
    <source>
        <dbReference type="ARBA" id="ARBA00038076"/>
    </source>
</evidence>
<dbReference type="GO" id="GO:0005886">
    <property type="term" value="C:plasma membrane"/>
    <property type="evidence" value="ECO:0007669"/>
    <property type="project" value="UniProtKB-SubCell"/>
</dbReference>
<proteinExistence type="inferred from homology"/>
<evidence type="ECO:0000256" key="1">
    <source>
        <dbReference type="ARBA" id="ARBA00004651"/>
    </source>
</evidence>
<dbReference type="PANTHER" id="PTHR30572:SF4">
    <property type="entry name" value="ABC TRANSPORTER PERMEASE YTRF"/>
    <property type="match status" value="1"/>
</dbReference>
<organism evidence="10">
    <name type="scientific">hydrothermal vent metagenome</name>
    <dbReference type="NCBI Taxonomy" id="652676"/>
    <lineage>
        <taxon>unclassified sequences</taxon>
        <taxon>metagenomes</taxon>
        <taxon>ecological metagenomes</taxon>
    </lineage>
</organism>
<keyword evidence="2" id="KW-1003">Cell membrane</keyword>
<gene>
    <name evidence="10" type="ORF">MNBD_IGNAVI01-889</name>
</gene>
<feature type="domain" description="ABC3 transporter permease C-terminal" evidence="8">
    <location>
        <begin position="291"/>
        <end position="404"/>
    </location>
</feature>
<feature type="transmembrane region" description="Helical" evidence="7">
    <location>
        <begin position="332"/>
        <end position="356"/>
    </location>
</feature>
<reference evidence="10" key="1">
    <citation type="submission" date="2018-06" db="EMBL/GenBank/DDBJ databases">
        <authorList>
            <person name="Zhirakovskaya E."/>
        </authorList>
    </citation>
    <scope>NUCLEOTIDE SEQUENCE</scope>
</reference>
<evidence type="ECO:0000256" key="2">
    <source>
        <dbReference type="ARBA" id="ARBA00022475"/>
    </source>
</evidence>
<name>A0A3B1BN51_9ZZZZ</name>
<dbReference type="InterPro" id="IPR025857">
    <property type="entry name" value="MacB_PCD"/>
</dbReference>
<evidence type="ECO:0000313" key="10">
    <source>
        <dbReference type="EMBL" id="VAX15981.1"/>
    </source>
</evidence>
<dbReference type="GO" id="GO:0022857">
    <property type="term" value="F:transmembrane transporter activity"/>
    <property type="evidence" value="ECO:0007669"/>
    <property type="project" value="TreeGrafter"/>
</dbReference>
<feature type="domain" description="MacB-like periplasmic core" evidence="9">
    <location>
        <begin position="21"/>
        <end position="238"/>
    </location>
</feature>
<evidence type="ECO:0000256" key="7">
    <source>
        <dbReference type="SAM" id="Phobius"/>
    </source>
</evidence>
<evidence type="ECO:0000256" key="3">
    <source>
        <dbReference type="ARBA" id="ARBA00022692"/>
    </source>
</evidence>
<feature type="transmembrane region" description="Helical" evidence="7">
    <location>
        <begin position="287"/>
        <end position="312"/>
    </location>
</feature>
<dbReference type="EMBL" id="UOGD01000040">
    <property type="protein sequence ID" value="VAX15981.1"/>
    <property type="molecule type" value="Genomic_DNA"/>
</dbReference>
<accession>A0A3B1BN51</accession>
<feature type="transmembrane region" description="Helical" evidence="7">
    <location>
        <begin position="376"/>
        <end position="397"/>
    </location>
</feature>
<evidence type="ECO:0000259" key="8">
    <source>
        <dbReference type="Pfam" id="PF02687"/>
    </source>
</evidence>
<keyword evidence="3 7" id="KW-0812">Transmembrane</keyword>
<dbReference type="Pfam" id="PF12704">
    <property type="entry name" value="MacB_PCD"/>
    <property type="match status" value="1"/>
</dbReference>
<protein>
    <submittedName>
        <fullName evidence="10">ABC-type antimicrobial peptide transport system, permease component</fullName>
    </submittedName>
</protein>
<keyword evidence="4 7" id="KW-1133">Transmembrane helix</keyword>
<keyword evidence="5 7" id="KW-0472">Membrane</keyword>
<dbReference type="PANTHER" id="PTHR30572">
    <property type="entry name" value="MEMBRANE COMPONENT OF TRANSPORTER-RELATED"/>
    <property type="match status" value="1"/>
</dbReference>